<evidence type="ECO:0000313" key="2">
    <source>
        <dbReference type="Proteomes" id="UP000030746"/>
    </source>
</evidence>
<dbReference type="Proteomes" id="UP000030746">
    <property type="component" value="Unassembled WGS sequence"/>
</dbReference>
<proteinExistence type="predicted"/>
<dbReference type="HOGENOM" id="CLU_1410290_0_0_1"/>
<dbReference type="OrthoDB" id="5973266at2759"/>
<dbReference type="RefSeq" id="XP_009059223.1">
    <property type="nucleotide sequence ID" value="XM_009060975.1"/>
</dbReference>
<dbReference type="KEGG" id="lgi:LOTGIDRAFT_233945"/>
<reference evidence="1 2" key="1">
    <citation type="journal article" date="2013" name="Nature">
        <title>Insights into bilaterian evolution from three spiralian genomes.</title>
        <authorList>
            <person name="Simakov O."/>
            <person name="Marletaz F."/>
            <person name="Cho S.J."/>
            <person name="Edsinger-Gonzales E."/>
            <person name="Havlak P."/>
            <person name="Hellsten U."/>
            <person name="Kuo D.H."/>
            <person name="Larsson T."/>
            <person name="Lv J."/>
            <person name="Arendt D."/>
            <person name="Savage R."/>
            <person name="Osoegawa K."/>
            <person name="de Jong P."/>
            <person name="Grimwood J."/>
            <person name="Chapman J.A."/>
            <person name="Shapiro H."/>
            <person name="Aerts A."/>
            <person name="Otillar R.P."/>
            <person name="Terry A.Y."/>
            <person name="Boore J.L."/>
            <person name="Grigoriev I.V."/>
            <person name="Lindberg D.R."/>
            <person name="Seaver E.C."/>
            <person name="Weisblat D.A."/>
            <person name="Putnam N.H."/>
            <person name="Rokhsar D.S."/>
        </authorList>
    </citation>
    <scope>NUCLEOTIDE SEQUENCE [LARGE SCALE GENOMIC DNA]</scope>
</reference>
<dbReference type="CTD" id="20249402"/>
<dbReference type="AlphaFoldDB" id="V4BMI8"/>
<dbReference type="EMBL" id="KB202481">
    <property type="protein sequence ID" value="ESO90149.1"/>
    <property type="molecule type" value="Genomic_DNA"/>
</dbReference>
<sequence>MAEFVDLKISDGSPSCDLEFRSAIYEQIDQIIGQNTTLSDSQRERCKSRFRKVYECLQSQKNEYEAEDNAVKEVASMRKKYPVAIKKAYTAIVNQETLALSTCTIKPEPTNHCEETVVNTDEDVVNEFKDMKNVLVSLTESTSNLTMKAERLKEAMDIENGNKVQQKTHISDCSSPLRKRHKTLNETNHIQSS</sequence>
<name>V4BMI8_LOTGI</name>
<gene>
    <name evidence="1" type="ORF">LOTGIDRAFT_233945</name>
</gene>
<organism evidence="1 2">
    <name type="scientific">Lottia gigantea</name>
    <name type="common">Giant owl limpet</name>
    <dbReference type="NCBI Taxonomy" id="225164"/>
    <lineage>
        <taxon>Eukaryota</taxon>
        <taxon>Metazoa</taxon>
        <taxon>Spiralia</taxon>
        <taxon>Lophotrochozoa</taxon>
        <taxon>Mollusca</taxon>
        <taxon>Gastropoda</taxon>
        <taxon>Patellogastropoda</taxon>
        <taxon>Lottioidea</taxon>
        <taxon>Lottiidae</taxon>
        <taxon>Lottia</taxon>
    </lineage>
</organism>
<keyword evidence="2" id="KW-1185">Reference proteome</keyword>
<evidence type="ECO:0000313" key="1">
    <source>
        <dbReference type="EMBL" id="ESO90149.1"/>
    </source>
</evidence>
<protein>
    <submittedName>
        <fullName evidence="1">Uncharacterized protein</fullName>
    </submittedName>
</protein>
<dbReference type="GeneID" id="20249402"/>
<accession>V4BMI8</accession>